<dbReference type="EMBL" id="QBKR01000003">
    <property type="protein sequence ID" value="PTX64410.1"/>
    <property type="molecule type" value="Genomic_DNA"/>
</dbReference>
<feature type="signal peptide" evidence="8">
    <location>
        <begin position="1"/>
        <end position="25"/>
    </location>
</feature>
<accession>A0A2T6C7V9</accession>
<feature type="active site" description="Charge relay system" evidence="5 6">
    <location>
        <position position="192"/>
    </location>
</feature>
<feature type="active site" description="Charge relay system" evidence="5 6">
    <location>
        <position position="381"/>
    </location>
</feature>
<evidence type="ECO:0000256" key="4">
    <source>
        <dbReference type="ARBA" id="ARBA00022825"/>
    </source>
</evidence>
<keyword evidence="4 6" id="KW-0720">Serine protease</keyword>
<dbReference type="PRINTS" id="PR00723">
    <property type="entry name" value="SUBTILISIN"/>
</dbReference>
<protein>
    <submittedName>
        <fullName evidence="10">Serine protease AprX</fullName>
    </submittedName>
</protein>
<evidence type="ECO:0000256" key="5">
    <source>
        <dbReference type="PIRSR" id="PIRSR615500-1"/>
    </source>
</evidence>
<dbReference type="PROSITE" id="PS00137">
    <property type="entry name" value="SUBTILASE_HIS"/>
    <property type="match status" value="1"/>
</dbReference>
<dbReference type="Pfam" id="PF00082">
    <property type="entry name" value="Peptidase_S8"/>
    <property type="match status" value="1"/>
</dbReference>
<dbReference type="InterPro" id="IPR036852">
    <property type="entry name" value="Peptidase_S8/S53_dom_sf"/>
</dbReference>
<evidence type="ECO:0000313" key="10">
    <source>
        <dbReference type="EMBL" id="PTX64410.1"/>
    </source>
</evidence>
<evidence type="ECO:0000256" key="8">
    <source>
        <dbReference type="SAM" id="SignalP"/>
    </source>
</evidence>
<dbReference type="InterPro" id="IPR022398">
    <property type="entry name" value="Peptidase_S8_His-AS"/>
</dbReference>
<dbReference type="PANTHER" id="PTHR43806">
    <property type="entry name" value="PEPTIDASE S8"/>
    <property type="match status" value="1"/>
</dbReference>
<evidence type="ECO:0000256" key="6">
    <source>
        <dbReference type="PROSITE-ProRule" id="PRU01240"/>
    </source>
</evidence>
<keyword evidence="2 6" id="KW-0645">Protease</keyword>
<proteinExistence type="inferred from homology"/>
<dbReference type="GO" id="GO:0004252">
    <property type="term" value="F:serine-type endopeptidase activity"/>
    <property type="evidence" value="ECO:0007669"/>
    <property type="project" value="UniProtKB-UniRule"/>
</dbReference>
<dbReference type="InterPro" id="IPR023827">
    <property type="entry name" value="Peptidase_S8_Asp-AS"/>
</dbReference>
<dbReference type="RefSeq" id="WP_108021958.1">
    <property type="nucleotide sequence ID" value="NZ_QBKR01000003.1"/>
</dbReference>
<dbReference type="InterPro" id="IPR050131">
    <property type="entry name" value="Peptidase_S8_subtilisin-like"/>
</dbReference>
<dbReference type="Proteomes" id="UP000244240">
    <property type="component" value="Unassembled WGS sequence"/>
</dbReference>
<dbReference type="InterPro" id="IPR023828">
    <property type="entry name" value="Peptidase_S8_Ser-AS"/>
</dbReference>
<keyword evidence="8" id="KW-0732">Signal</keyword>
<dbReference type="PANTHER" id="PTHR43806:SF11">
    <property type="entry name" value="CEREVISIN-RELATED"/>
    <property type="match status" value="1"/>
</dbReference>
<dbReference type="PROSITE" id="PS51892">
    <property type="entry name" value="SUBTILASE"/>
    <property type="match status" value="1"/>
</dbReference>
<evidence type="ECO:0000259" key="9">
    <source>
        <dbReference type="Pfam" id="PF00082"/>
    </source>
</evidence>
<evidence type="ECO:0000256" key="1">
    <source>
        <dbReference type="ARBA" id="ARBA00011073"/>
    </source>
</evidence>
<dbReference type="InterPro" id="IPR000209">
    <property type="entry name" value="Peptidase_S8/S53_dom"/>
</dbReference>
<reference evidence="10 11" key="1">
    <citation type="submission" date="2018-04" db="EMBL/GenBank/DDBJ databases">
        <title>Genomic Encyclopedia of Archaeal and Bacterial Type Strains, Phase II (KMG-II): from individual species to whole genera.</title>
        <authorList>
            <person name="Goeker M."/>
        </authorList>
    </citation>
    <scope>NUCLEOTIDE SEQUENCE [LARGE SCALE GENOMIC DNA]</scope>
    <source>
        <strain evidence="10 11">DSM 45787</strain>
    </source>
</reference>
<dbReference type="GO" id="GO:0006508">
    <property type="term" value="P:proteolysis"/>
    <property type="evidence" value="ECO:0007669"/>
    <property type="project" value="UniProtKB-KW"/>
</dbReference>
<organism evidence="10 11">
    <name type="scientific">Melghirimyces profundicolus</name>
    <dbReference type="NCBI Taxonomy" id="1242148"/>
    <lineage>
        <taxon>Bacteria</taxon>
        <taxon>Bacillati</taxon>
        <taxon>Bacillota</taxon>
        <taxon>Bacilli</taxon>
        <taxon>Bacillales</taxon>
        <taxon>Thermoactinomycetaceae</taxon>
        <taxon>Melghirimyces</taxon>
    </lineage>
</organism>
<keyword evidence="11" id="KW-1185">Reference proteome</keyword>
<dbReference type="Gene3D" id="3.40.50.200">
    <property type="entry name" value="Peptidase S8/S53 domain"/>
    <property type="match status" value="1"/>
</dbReference>
<dbReference type="Gene3D" id="2.60.120.380">
    <property type="match status" value="1"/>
</dbReference>
<sequence>MKILIRITLCLLLAWFVLVPMQAGAADLPEIDPILKSADKLKAVQNDLRNVRVILTYDDRPTSEDVAALRDRGLKTHTFDHLPMIAVQGPYTAIQELFDQDHLRSIFADKKLDYLLKDSVPYIEADRVWSELGYTGKNVGVAIIDSGVDALHQDLSYGEKTVQNVKILSNNFFTDEMIVQENLPNTDTTSGHGTHVAGIIGGTGAASNGTYKGVAPDSNLIGIGAGDALFILYALEGFDYAIENQERYGIDVISNSWGTTGEYTPNDPVNVASKVAHDKGMTVVFAAGNEGPEENTLNPYSVAPWVIGVAAGTKDGKLADFSSRGIPGDKLYHPTLTAPGVDIVSTRASTGSTINALTAATDATYIPPQYIPFYTTASGTSMATPHISGVVALMKEANPELTPDVIKDVLIRTARPMEGYQEYEVGAGYVDAYDAAALAKKVKVKAPKGGGTEKEVPTYSVTETWSGEIGPSADGTPVEDKDEKILTIDKKAVSATVRIDWTNPATDLDLYVYGPDGSLVGKSAQGVTDFEETTILDPAAGEYKVVIEGYLSTVEPYEGTATIDYALR</sequence>
<evidence type="ECO:0000256" key="7">
    <source>
        <dbReference type="RuleBase" id="RU003355"/>
    </source>
</evidence>
<feature type="chain" id="PRO_5015543096" evidence="8">
    <location>
        <begin position="26"/>
        <end position="568"/>
    </location>
</feature>
<feature type="active site" description="Charge relay system" evidence="5 6">
    <location>
        <position position="145"/>
    </location>
</feature>
<name>A0A2T6C7V9_9BACL</name>
<dbReference type="InterPro" id="IPR015500">
    <property type="entry name" value="Peptidase_S8_subtilisin-rel"/>
</dbReference>
<dbReference type="SUPFAM" id="SSF52743">
    <property type="entry name" value="Subtilisin-like"/>
    <property type="match status" value="1"/>
</dbReference>
<evidence type="ECO:0000256" key="3">
    <source>
        <dbReference type="ARBA" id="ARBA00022801"/>
    </source>
</evidence>
<dbReference type="PROSITE" id="PS00138">
    <property type="entry name" value="SUBTILASE_SER"/>
    <property type="match status" value="1"/>
</dbReference>
<evidence type="ECO:0000256" key="2">
    <source>
        <dbReference type="ARBA" id="ARBA00022670"/>
    </source>
</evidence>
<comment type="caution">
    <text evidence="10">The sequence shown here is derived from an EMBL/GenBank/DDBJ whole genome shotgun (WGS) entry which is preliminary data.</text>
</comment>
<keyword evidence="3 6" id="KW-0378">Hydrolase</keyword>
<dbReference type="AlphaFoldDB" id="A0A2T6C7V9"/>
<dbReference type="OrthoDB" id="9798386at2"/>
<feature type="domain" description="Peptidase S8/S53" evidence="9">
    <location>
        <begin position="136"/>
        <end position="427"/>
    </location>
</feature>
<evidence type="ECO:0000313" key="11">
    <source>
        <dbReference type="Proteomes" id="UP000244240"/>
    </source>
</evidence>
<comment type="similarity">
    <text evidence="1 6 7">Belongs to the peptidase S8 family.</text>
</comment>
<dbReference type="PROSITE" id="PS00136">
    <property type="entry name" value="SUBTILASE_ASP"/>
    <property type="match status" value="1"/>
</dbReference>
<gene>
    <name evidence="10" type="ORF">C8P63_103196</name>
</gene>